<organism evidence="2">
    <name type="scientific">Stellaria longipes</name>
    <name type="common">Longstalk starwort</name>
    <name type="synonym">Alsine longipes</name>
    <dbReference type="NCBI Taxonomy" id="19744"/>
    <lineage>
        <taxon>Eukaryota</taxon>
        <taxon>Viridiplantae</taxon>
        <taxon>Streptophyta</taxon>
        <taxon>Embryophyta</taxon>
        <taxon>Tracheophyta</taxon>
        <taxon>Spermatophyta</taxon>
        <taxon>Magnoliopsida</taxon>
        <taxon>eudicotyledons</taxon>
        <taxon>Gunneridae</taxon>
        <taxon>Pentapetalae</taxon>
        <taxon>Caryophyllales</taxon>
        <taxon>Caryophyllaceae</taxon>
        <taxon>Alsineae</taxon>
        <taxon>Stellaria</taxon>
    </lineage>
</organism>
<feature type="non-terminal residue" evidence="2">
    <location>
        <position position="1"/>
    </location>
</feature>
<evidence type="ECO:0000256" key="1">
    <source>
        <dbReference type="SAM" id="Phobius"/>
    </source>
</evidence>
<keyword evidence="1" id="KW-0472">Membrane</keyword>
<keyword evidence="1" id="KW-1133">Transmembrane helix</keyword>
<sequence>LNSSTINRPLYSSFYTLFHTLRDVSLVFPYYYNKIRSISHNVILLDLGFCETVFGTLFRFYIYGYEFG</sequence>
<name>C9WB16_STELP</name>
<protein>
    <submittedName>
        <fullName evidence="2">Uncharacterized protein</fullName>
    </submittedName>
</protein>
<feature type="transmembrane region" description="Helical" evidence="1">
    <location>
        <begin position="43"/>
        <end position="62"/>
    </location>
</feature>
<reference evidence="2" key="1">
    <citation type="submission" date="2008-09" db="EMBL/GenBank/DDBJ databases">
        <title>Phytochrome gene divergence in three ecotypes of Stellaria longipes.</title>
        <authorList>
            <person name="Li W."/>
            <person name="Anisimova M."/>
            <person name="Chinnappa C."/>
        </authorList>
    </citation>
    <scope>NUCLEOTIDE SEQUENCE</scope>
</reference>
<feature type="non-terminal residue" evidence="2">
    <location>
        <position position="68"/>
    </location>
</feature>
<dbReference type="EMBL" id="FJ235203">
    <property type="protein sequence ID" value="ACR83860.1"/>
    <property type="molecule type" value="Genomic_DNA"/>
</dbReference>
<accession>C9WB16</accession>
<dbReference type="AlphaFoldDB" id="C9WB16"/>
<keyword evidence="1" id="KW-0812">Transmembrane</keyword>
<proteinExistence type="predicted"/>
<evidence type="ECO:0000313" key="2">
    <source>
        <dbReference type="EMBL" id="ACR83860.1"/>
    </source>
</evidence>